<dbReference type="PANTHER" id="PTHR24148">
    <property type="entry name" value="ANKYRIN REPEAT DOMAIN-CONTAINING PROTEIN 39 HOMOLOG-RELATED"/>
    <property type="match status" value="1"/>
</dbReference>
<dbReference type="Pfam" id="PF06985">
    <property type="entry name" value="HET"/>
    <property type="match status" value="1"/>
</dbReference>
<gene>
    <name evidence="2" type="ORF">A1O3_09738</name>
</gene>
<evidence type="ECO:0000313" key="3">
    <source>
        <dbReference type="Proteomes" id="UP000019478"/>
    </source>
</evidence>
<dbReference type="PANTHER" id="PTHR24148:SF73">
    <property type="entry name" value="HET DOMAIN PROTEIN (AFU_ORTHOLOGUE AFUA_8G01020)"/>
    <property type="match status" value="1"/>
</dbReference>
<dbReference type="RefSeq" id="XP_007738021.1">
    <property type="nucleotide sequence ID" value="XM_007739831.1"/>
</dbReference>
<feature type="domain" description="Heterokaryon incompatibility" evidence="1">
    <location>
        <begin position="1"/>
        <end position="79"/>
    </location>
</feature>
<dbReference type="HOGENOM" id="CLU_677922_0_0_1"/>
<reference evidence="2 3" key="1">
    <citation type="submission" date="2013-03" db="EMBL/GenBank/DDBJ databases">
        <title>The Genome Sequence of Capronia epimyces CBS 606.96.</title>
        <authorList>
            <consortium name="The Broad Institute Genomics Platform"/>
            <person name="Cuomo C."/>
            <person name="de Hoog S."/>
            <person name="Gorbushina A."/>
            <person name="Walker B."/>
            <person name="Young S.K."/>
            <person name="Zeng Q."/>
            <person name="Gargeya S."/>
            <person name="Fitzgerald M."/>
            <person name="Haas B."/>
            <person name="Abouelleil A."/>
            <person name="Allen A.W."/>
            <person name="Alvarado L."/>
            <person name="Arachchi H.M."/>
            <person name="Berlin A.M."/>
            <person name="Chapman S.B."/>
            <person name="Gainer-Dewar J."/>
            <person name="Goldberg J."/>
            <person name="Griggs A."/>
            <person name="Gujja S."/>
            <person name="Hansen M."/>
            <person name="Howarth C."/>
            <person name="Imamovic A."/>
            <person name="Ireland A."/>
            <person name="Larimer J."/>
            <person name="McCowan C."/>
            <person name="Murphy C."/>
            <person name="Pearson M."/>
            <person name="Poon T.W."/>
            <person name="Priest M."/>
            <person name="Roberts A."/>
            <person name="Saif S."/>
            <person name="Shea T."/>
            <person name="Sisk P."/>
            <person name="Sykes S."/>
            <person name="Wortman J."/>
            <person name="Nusbaum C."/>
            <person name="Birren B."/>
        </authorList>
    </citation>
    <scope>NUCLEOTIDE SEQUENCE [LARGE SCALE GENOMIC DNA]</scope>
    <source>
        <strain evidence="2 3">CBS 606.96</strain>
    </source>
</reference>
<dbReference type="Proteomes" id="UP000019478">
    <property type="component" value="Unassembled WGS sequence"/>
</dbReference>
<dbReference type="GeneID" id="19173821"/>
<dbReference type="EMBL" id="AMGY01000010">
    <property type="protein sequence ID" value="EXJ77511.1"/>
    <property type="molecule type" value="Genomic_DNA"/>
</dbReference>
<proteinExistence type="predicted"/>
<protein>
    <recommendedName>
        <fullName evidence="1">Heterokaryon incompatibility domain-containing protein</fullName>
    </recommendedName>
</protein>
<dbReference type="InterPro" id="IPR010730">
    <property type="entry name" value="HET"/>
</dbReference>
<evidence type="ECO:0000313" key="2">
    <source>
        <dbReference type="EMBL" id="EXJ77511.1"/>
    </source>
</evidence>
<organism evidence="2 3">
    <name type="scientific">Capronia epimyces CBS 606.96</name>
    <dbReference type="NCBI Taxonomy" id="1182542"/>
    <lineage>
        <taxon>Eukaryota</taxon>
        <taxon>Fungi</taxon>
        <taxon>Dikarya</taxon>
        <taxon>Ascomycota</taxon>
        <taxon>Pezizomycotina</taxon>
        <taxon>Eurotiomycetes</taxon>
        <taxon>Chaetothyriomycetidae</taxon>
        <taxon>Chaetothyriales</taxon>
        <taxon>Herpotrichiellaceae</taxon>
        <taxon>Capronia</taxon>
    </lineage>
</organism>
<evidence type="ECO:0000259" key="1">
    <source>
        <dbReference type="Pfam" id="PF06985"/>
    </source>
</evidence>
<keyword evidence="3" id="KW-1185">Reference proteome</keyword>
<accession>W9XKL4</accession>
<dbReference type="InterPro" id="IPR052895">
    <property type="entry name" value="HetReg/Transcr_Mod"/>
</dbReference>
<dbReference type="OrthoDB" id="4161734at2759"/>
<name>W9XKL4_9EURO</name>
<comment type="caution">
    <text evidence="2">The sequence shown here is derived from an EMBL/GenBank/DDBJ whole genome shotgun (WGS) entry which is preliminary data.</text>
</comment>
<dbReference type="AlphaFoldDB" id="W9XKL4"/>
<sequence>MATIFQEAETVILWLGPAASNSDQIISSMNGVKKLNVGGNFWVQHYFGQPSERKRLNFKQDFGDFLRREYWTRCWVVQEIAVASRIKAFCGNSSLDGGHMLHLWNIRSLLRSRQPQDLLSLLWELRACQTIEVLDRVYAILGLVYDQRAFVAEPDYTLTADELSLVMTKRFIKTTGSLDLLLIPATAGFRRSDSSPSWSGLLVQFSEWAKCLNVGSIVDYINGKVNRLRCGTLGHRWHTTNSSLVTKDSMRLQGQALSVVGLRIGELTGLCTLNDNEGDFLSSSKLLDVFDSFCRILMSHSHLYNDNSRMKSVVAHLDACTHESQLFLVRASIVQDTDPWLHFGSSFDPIIRDLIGIAKAIVTTEDIAKPSVEDLQHGCKVLLKLIEDDKFNNFHLAGPTCVTLDG</sequence>